<protein>
    <recommendedName>
        <fullName evidence="2">Metallo-beta-lactamase domain-containing protein</fullName>
    </recommendedName>
</protein>
<evidence type="ECO:0000256" key="1">
    <source>
        <dbReference type="ARBA" id="ARBA00022833"/>
    </source>
</evidence>
<keyword evidence="1" id="KW-0862">Zinc</keyword>
<organism evidence="3 4">
    <name type="scientific">Salinicoccus roseus</name>
    <dbReference type="NCBI Taxonomy" id="45670"/>
    <lineage>
        <taxon>Bacteria</taxon>
        <taxon>Bacillati</taxon>
        <taxon>Bacillota</taxon>
        <taxon>Bacilli</taxon>
        <taxon>Bacillales</taxon>
        <taxon>Staphylococcaceae</taxon>
        <taxon>Salinicoccus</taxon>
    </lineage>
</organism>
<evidence type="ECO:0000313" key="4">
    <source>
        <dbReference type="Proteomes" id="UP000216682"/>
    </source>
</evidence>
<dbReference type="AlphaFoldDB" id="A0A265EAJ3"/>
<comment type="caution">
    <text evidence="3">The sequence shown here is derived from an EMBL/GenBank/DDBJ whole genome shotgun (WGS) entry which is preliminary data.</text>
</comment>
<dbReference type="PANTHER" id="PTHR46018">
    <property type="entry name" value="ZINC PHOSPHODIESTERASE ELAC PROTEIN 1"/>
    <property type="match status" value="1"/>
</dbReference>
<accession>A0A265EAJ3</accession>
<dbReference type="CDD" id="cd07716">
    <property type="entry name" value="RNaseZ_short-form-like_MBL-fold"/>
    <property type="match status" value="1"/>
</dbReference>
<dbReference type="SMART" id="SM00849">
    <property type="entry name" value="Lactamase_B"/>
    <property type="match status" value="1"/>
</dbReference>
<dbReference type="GO" id="GO:0042781">
    <property type="term" value="F:3'-tRNA processing endoribonuclease activity"/>
    <property type="evidence" value="ECO:0007669"/>
    <property type="project" value="TreeGrafter"/>
</dbReference>
<dbReference type="SUPFAM" id="SSF56281">
    <property type="entry name" value="Metallo-hydrolase/oxidoreductase"/>
    <property type="match status" value="1"/>
</dbReference>
<dbReference type="Proteomes" id="UP000216682">
    <property type="component" value="Unassembled WGS sequence"/>
</dbReference>
<dbReference type="InterPro" id="IPR036866">
    <property type="entry name" value="RibonucZ/Hydroxyglut_hydro"/>
</dbReference>
<dbReference type="Pfam" id="PF12706">
    <property type="entry name" value="Lactamase_B_2"/>
    <property type="match status" value="1"/>
</dbReference>
<dbReference type="EMBL" id="NPEZ01000001">
    <property type="protein sequence ID" value="OZT78597.1"/>
    <property type="molecule type" value="Genomic_DNA"/>
</dbReference>
<dbReference type="InterPro" id="IPR001279">
    <property type="entry name" value="Metallo-B-lactamas"/>
</dbReference>
<evidence type="ECO:0000313" key="3">
    <source>
        <dbReference type="EMBL" id="OZT78597.1"/>
    </source>
</evidence>
<evidence type="ECO:0000259" key="2">
    <source>
        <dbReference type="SMART" id="SM00849"/>
    </source>
</evidence>
<name>A0A265EAJ3_9STAP</name>
<reference evidence="3 4" key="1">
    <citation type="submission" date="2017-07" db="EMBL/GenBank/DDBJ databases">
        <title>Shotgun whole genome sequences of three halophilic bacterial isolates.</title>
        <authorList>
            <person name="Pozzo T."/>
            <person name="Higdon S.M."/>
            <person name="Quillaguaman J."/>
        </authorList>
    </citation>
    <scope>NUCLEOTIDE SEQUENCE [LARGE SCALE GENOMIC DNA]</scope>
    <source>
        <strain evidence="3 4">BU-1</strain>
    </source>
</reference>
<dbReference type="Gene3D" id="3.60.15.10">
    <property type="entry name" value="Ribonuclease Z/Hydroxyacylglutathione hydrolase-like"/>
    <property type="match status" value="1"/>
</dbReference>
<proteinExistence type="predicted"/>
<sequence length="249" mass="27023">MGVDNMKCTVVGMWGGFPKQNGPTSGYLVEKDGFSILLDAGSGVAAHVQNYIDLNDLHHIFLTHYHYDHSVGIGSFLFGRMISTQLGRVDKTLNFYGPGDKGVEAQVNKVRNNTFHAYGKDSTFKVGPFSIEFHKNAHTVETYAMRITDDDGRVLVYTADTSYRKSLVRFAEDADVLISECSLYAGEDGEKMGHMNAEEVGGLAAKAGVGKLVLSHLPHYGNLDELLASAKSAGGENVVLAEVGMEIEV</sequence>
<feature type="domain" description="Metallo-beta-lactamase" evidence="2">
    <location>
        <begin position="23"/>
        <end position="216"/>
    </location>
</feature>
<dbReference type="PANTHER" id="PTHR46018:SF4">
    <property type="entry name" value="METALLO-HYDROLASE YHFI-RELATED"/>
    <property type="match status" value="1"/>
</dbReference>
<gene>
    <name evidence="3" type="ORF">CFN03_04780</name>
</gene>